<feature type="domain" description="Calcineurin-like phosphoesterase" evidence="4">
    <location>
        <begin position="79"/>
        <end position="239"/>
    </location>
</feature>
<dbReference type="Proteomes" id="UP000229385">
    <property type="component" value="Unassembled WGS sequence"/>
</dbReference>
<dbReference type="InterPro" id="IPR051158">
    <property type="entry name" value="Metallophosphoesterase_sf"/>
</dbReference>
<dbReference type="CDD" id="cd07385">
    <property type="entry name" value="MPP_YkuE_C"/>
    <property type="match status" value="1"/>
</dbReference>
<dbReference type="GO" id="GO:0016020">
    <property type="term" value="C:membrane"/>
    <property type="evidence" value="ECO:0007669"/>
    <property type="project" value="GOC"/>
</dbReference>
<comment type="caution">
    <text evidence="5">The sequence shown here is derived from an EMBL/GenBank/DDBJ whole genome shotgun (WGS) entry which is preliminary data.</text>
</comment>
<evidence type="ECO:0000259" key="4">
    <source>
        <dbReference type="Pfam" id="PF00149"/>
    </source>
</evidence>
<organism evidence="5 6">
    <name type="scientific">Candidatus Uhrbacteria bacterium CG_4_9_14_3_um_filter_50_9</name>
    <dbReference type="NCBI Taxonomy" id="1975035"/>
    <lineage>
        <taxon>Bacteria</taxon>
        <taxon>Candidatus Uhriibacteriota</taxon>
    </lineage>
</organism>
<sequence length="301" mass="33737">MWWVFEIIIFFYLISVGAFLIEVGTQWKHFKRKWFVGCLAVILALGWLTIFYGSFIEVKTLVVTEETIVLSEHPTESLTIAVVADFHLGPYKQERWAQTVVDTLMAHEPDLILIPGDFIFHKATDADMLDPLAELSAPYGVYAVTGNHDYEDQASQYVIDTLMGLGITVLENERERIMIGEKELVLAGISDLWYEGDTHRAMTGVTREEVSILLSHNPDAVLYSNADLADLVIAGHTHGGQIRLPWIGSLVRVPTELGNAYDKGLFEYNQQQLFITAGVGETGPRARLFNPPEINLLTISL</sequence>
<reference evidence="6" key="1">
    <citation type="submission" date="2017-09" db="EMBL/GenBank/DDBJ databases">
        <title>Depth-based differentiation of microbial function through sediment-hosted aquifers and enrichment of novel symbionts in the deep terrestrial subsurface.</title>
        <authorList>
            <person name="Probst A.J."/>
            <person name="Ladd B."/>
            <person name="Jarett J.K."/>
            <person name="Geller-Mcgrath D.E."/>
            <person name="Sieber C.M.K."/>
            <person name="Emerson J.B."/>
            <person name="Anantharaman K."/>
            <person name="Thomas B.C."/>
            <person name="Malmstrom R."/>
            <person name="Stieglmeier M."/>
            <person name="Klingl A."/>
            <person name="Woyke T."/>
            <person name="Ryan C.M."/>
            <person name="Banfield J.F."/>
        </authorList>
    </citation>
    <scope>NUCLEOTIDE SEQUENCE [LARGE SCALE GENOMIC DNA]</scope>
</reference>
<keyword evidence="2" id="KW-0378">Hydrolase</keyword>
<dbReference type="SUPFAM" id="SSF56300">
    <property type="entry name" value="Metallo-dependent phosphatases"/>
    <property type="match status" value="1"/>
</dbReference>
<evidence type="ECO:0000256" key="2">
    <source>
        <dbReference type="ARBA" id="ARBA00022801"/>
    </source>
</evidence>
<feature type="transmembrane region" description="Helical" evidence="3">
    <location>
        <begin position="6"/>
        <end position="23"/>
    </location>
</feature>
<dbReference type="Pfam" id="PF00149">
    <property type="entry name" value="Metallophos"/>
    <property type="match status" value="1"/>
</dbReference>
<evidence type="ECO:0000256" key="1">
    <source>
        <dbReference type="ARBA" id="ARBA00022723"/>
    </source>
</evidence>
<dbReference type="Gene3D" id="3.60.21.10">
    <property type="match status" value="1"/>
</dbReference>
<dbReference type="InterPro" id="IPR004843">
    <property type="entry name" value="Calcineurin-like_PHP"/>
</dbReference>
<name>A0A2M7XDG1_9BACT</name>
<keyword evidence="1" id="KW-0479">Metal-binding</keyword>
<dbReference type="GO" id="GO:0008758">
    <property type="term" value="F:UDP-2,3-diacylglucosamine hydrolase activity"/>
    <property type="evidence" value="ECO:0007669"/>
    <property type="project" value="TreeGrafter"/>
</dbReference>
<proteinExistence type="predicted"/>
<dbReference type="EMBL" id="PFWU01000016">
    <property type="protein sequence ID" value="PJA45920.1"/>
    <property type="molecule type" value="Genomic_DNA"/>
</dbReference>
<keyword evidence="3" id="KW-0472">Membrane</keyword>
<gene>
    <name evidence="5" type="ORF">CO174_01320</name>
</gene>
<dbReference type="PANTHER" id="PTHR31302:SF31">
    <property type="entry name" value="PHOSPHODIESTERASE YAEI"/>
    <property type="match status" value="1"/>
</dbReference>
<evidence type="ECO:0000313" key="5">
    <source>
        <dbReference type="EMBL" id="PJA45920.1"/>
    </source>
</evidence>
<dbReference type="PANTHER" id="PTHR31302">
    <property type="entry name" value="TRANSMEMBRANE PROTEIN WITH METALLOPHOSPHOESTERASE DOMAIN-RELATED"/>
    <property type="match status" value="1"/>
</dbReference>
<dbReference type="GO" id="GO:0009245">
    <property type="term" value="P:lipid A biosynthetic process"/>
    <property type="evidence" value="ECO:0007669"/>
    <property type="project" value="TreeGrafter"/>
</dbReference>
<accession>A0A2M7XDG1</accession>
<evidence type="ECO:0000256" key="3">
    <source>
        <dbReference type="SAM" id="Phobius"/>
    </source>
</evidence>
<dbReference type="InterPro" id="IPR029052">
    <property type="entry name" value="Metallo-depent_PP-like"/>
</dbReference>
<feature type="transmembrane region" description="Helical" evidence="3">
    <location>
        <begin position="35"/>
        <end position="55"/>
    </location>
</feature>
<protein>
    <recommendedName>
        <fullName evidence="4">Calcineurin-like phosphoesterase domain-containing protein</fullName>
    </recommendedName>
</protein>
<dbReference type="AlphaFoldDB" id="A0A2M7XDG1"/>
<keyword evidence="3" id="KW-0812">Transmembrane</keyword>
<keyword evidence="3" id="KW-1133">Transmembrane helix</keyword>
<evidence type="ECO:0000313" key="6">
    <source>
        <dbReference type="Proteomes" id="UP000229385"/>
    </source>
</evidence>
<dbReference type="GO" id="GO:0046872">
    <property type="term" value="F:metal ion binding"/>
    <property type="evidence" value="ECO:0007669"/>
    <property type="project" value="UniProtKB-KW"/>
</dbReference>